<protein>
    <submittedName>
        <fullName evidence="7">Acetyl-CoA acetyltransferase</fullName>
    </submittedName>
</protein>
<name>A0A918NG13_9PROT</name>
<evidence type="ECO:0000256" key="1">
    <source>
        <dbReference type="ARBA" id="ARBA00010982"/>
    </source>
</evidence>
<dbReference type="EMBL" id="BMYV01000002">
    <property type="protein sequence ID" value="GGX70292.1"/>
    <property type="molecule type" value="Genomic_DNA"/>
</dbReference>
<dbReference type="Proteomes" id="UP000600865">
    <property type="component" value="Unassembled WGS sequence"/>
</dbReference>
<evidence type="ECO:0000313" key="7">
    <source>
        <dbReference type="EMBL" id="GGX70292.1"/>
    </source>
</evidence>
<evidence type="ECO:0000259" key="5">
    <source>
        <dbReference type="Pfam" id="PF00108"/>
    </source>
</evidence>
<dbReference type="InterPro" id="IPR020617">
    <property type="entry name" value="Thiolase_C"/>
</dbReference>
<dbReference type="InterPro" id="IPR002155">
    <property type="entry name" value="Thiolase"/>
</dbReference>
<dbReference type="InterPro" id="IPR016039">
    <property type="entry name" value="Thiolase-like"/>
</dbReference>
<sequence length="405" mass="42740">MATFIFDAVRTPRGKGRAAKNDKPGGALSKVAPHDLVAGLTQVLSDRNSAIKSQVSRLSLGCVGQVGAQGGHIALVSRLAAGLPDSTSVSTINNYCVSGLTAVNQSAAWSHLCPGELMLAGGVECLSQVGFLADKAIYYSDPAIAKRLKWAPPIMGAELIASKDGFTKTDLDEITLLSHLRAEAAWEKGHYDKSVAPVTRDGETVLDRDELIRGKMTMEQLNAMQPAFADQGAAGFDDMMLAENPELSEISHIHSFANCPGMADGAALVLLGGEKAANKYGLKPKAKIRAFAETSGDPVLQFGAGFKAMEQVMAESGLTIADFDRIEFMEAFAAVPLKFYRDYKPDMDKVNVNGGHLAMGHPMGATGAILLTSLVHELERCGGKLGLVVTHAGGGIGSAMIIERV</sequence>
<gene>
    <name evidence="7" type="ORF">GCM10011309_20470</name>
</gene>
<evidence type="ECO:0000256" key="3">
    <source>
        <dbReference type="ARBA" id="ARBA00023315"/>
    </source>
</evidence>
<reference evidence="7 8" key="1">
    <citation type="journal article" date="2014" name="Int. J. Syst. Evol. Microbiol.">
        <title>Complete genome sequence of Corynebacterium casei LMG S-19264T (=DSM 44701T), isolated from a smear-ripened cheese.</title>
        <authorList>
            <consortium name="US DOE Joint Genome Institute (JGI-PGF)"/>
            <person name="Walter F."/>
            <person name="Albersmeier A."/>
            <person name="Kalinowski J."/>
            <person name="Ruckert C."/>
        </authorList>
    </citation>
    <scope>NUCLEOTIDE SEQUENCE [LARGE SCALE GENOMIC DNA]</scope>
    <source>
        <strain evidence="7 8">KCTC 23968</strain>
    </source>
</reference>
<dbReference type="InterPro" id="IPR020613">
    <property type="entry name" value="Thiolase_CS"/>
</dbReference>
<dbReference type="PIRSF" id="PIRSF000429">
    <property type="entry name" value="Ac-CoA_Ac_transf"/>
    <property type="match status" value="1"/>
</dbReference>
<evidence type="ECO:0000256" key="2">
    <source>
        <dbReference type="ARBA" id="ARBA00022679"/>
    </source>
</evidence>
<dbReference type="Pfam" id="PF00108">
    <property type="entry name" value="Thiolase_N"/>
    <property type="match status" value="1"/>
</dbReference>
<dbReference type="Gene3D" id="3.40.47.10">
    <property type="match status" value="2"/>
</dbReference>
<dbReference type="InterPro" id="IPR020616">
    <property type="entry name" value="Thiolase_N"/>
</dbReference>
<evidence type="ECO:0000313" key="8">
    <source>
        <dbReference type="Proteomes" id="UP000600865"/>
    </source>
</evidence>
<dbReference type="SUPFAM" id="SSF53901">
    <property type="entry name" value="Thiolase-like"/>
    <property type="match status" value="2"/>
</dbReference>
<dbReference type="PANTHER" id="PTHR43365:SF1">
    <property type="entry name" value="ACETYL-COA C-ACYLTRANSFERASE"/>
    <property type="match status" value="1"/>
</dbReference>
<evidence type="ECO:0000256" key="4">
    <source>
        <dbReference type="RuleBase" id="RU003557"/>
    </source>
</evidence>
<dbReference type="CDD" id="cd00751">
    <property type="entry name" value="thiolase"/>
    <property type="match status" value="1"/>
</dbReference>
<accession>A0A918NG13</accession>
<evidence type="ECO:0000259" key="6">
    <source>
        <dbReference type="Pfam" id="PF02803"/>
    </source>
</evidence>
<dbReference type="GO" id="GO:0003988">
    <property type="term" value="F:acetyl-CoA C-acyltransferase activity"/>
    <property type="evidence" value="ECO:0007669"/>
    <property type="project" value="UniProtKB-ARBA"/>
</dbReference>
<dbReference type="PANTHER" id="PTHR43365">
    <property type="entry name" value="BLR7806 PROTEIN"/>
    <property type="match status" value="1"/>
</dbReference>
<keyword evidence="8" id="KW-1185">Reference proteome</keyword>
<comment type="caution">
    <text evidence="7">The sequence shown here is derived from an EMBL/GenBank/DDBJ whole genome shotgun (WGS) entry which is preliminary data.</text>
</comment>
<proteinExistence type="inferred from homology"/>
<organism evidence="7 8">
    <name type="scientific">Litorimonas cladophorae</name>
    <dbReference type="NCBI Taxonomy" id="1220491"/>
    <lineage>
        <taxon>Bacteria</taxon>
        <taxon>Pseudomonadati</taxon>
        <taxon>Pseudomonadota</taxon>
        <taxon>Alphaproteobacteria</taxon>
        <taxon>Maricaulales</taxon>
        <taxon>Robiginitomaculaceae</taxon>
    </lineage>
</organism>
<dbReference type="PROSITE" id="PS00737">
    <property type="entry name" value="THIOLASE_2"/>
    <property type="match status" value="1"/>
</dbReference>
<keyword evidence="2 4" id="KW-0808">Transferase</keyword>
<dbReference type="Pfam" id="PF02803">
    <property type="entry name" value="Thiolase_C"/>
    <property type="match status" value="1"/>
</dbReference>
<feature type="domain" description="Thiolase N-terminal" evidence="5">
    <location>
        <begin position="5"/>
        <end position="233"/>
    </location>
</feature>
<dbReference type="AlphaFoldDB" id="A0A918NG13"/>
<dbReference type="RefSeq" id="WP_189585251.1">
    <property type="nucleotide sequence ID" value="NZ_BMYV01000002.1"/>
</dbReference>
<comment type="similarity">
    <text evidence="1 4">Belongs to the thiolase-like superfamily. Thiolase family.</text>
</comment>
<feature type="domain" description="Thiolase C-terminal" evidence="6">
    <location>
        <begin position="282"/>
        <end position="404"/>
    </location>
</feature>
<keyword evidence="3 4" id="KW-0012">Acyltransferase</keyword>
<dbReference type="NCBIfam" id="TIGR01930">
    <property type="entry name" value="AcCoA-C-Actrans"/>
    <property type="match status" value="1"/>
</dbReference>